<evidence type="ECO:0000313" key="3">
    <source>
        <dbReference type="EMBL" id="SPF78472.1"/>
    </source>
</evidence>
<dbReference type="InterPro" id="IPR029052">
    <property type="entry name" value="Metallo-depent_PP-like"/>
</dbReference>
<dbReference type="Gene3D" id="3.60.21.10">
    <property type="match status" value="1"/>
</dbReference>
<protein>
    <recommendedName>
        <fullName evidence="2">Calcineurin-like phosphoesterase domain-containing protein</fullName>
    </recommendedName>
</protein>
<dbReference type="Proteomes" id="UP000244904">
    <property type="component" value="Unassembled WGS sequence"/>
</dbReference>
<keyword evidence="4" id="KW-1185">Reference proteome</keyword>
<feature type="domain" description="Calcineurin-like phosphoesterase" evidence="2">
    <location>
        <begin position="3"/>
        <end position="182"/>
    </location>
</feature>
<dbReference type="InterPro" id="IPR011152">
    <property type="entry name" value="Pesterase_MJ0912"/>
</dbReference>
<dbReference type="AlphaFoldDB" id="A0A2R8AQZ0"/>
<dbReference type="InterPro" id="IPR024654">
    <property type="entry name" value="Calcineurin-like_PHP_lpxH"/>
</dbReference>
<organism evidence="3 4">
    <name type="scientific">Pseudoprimorskyibacter insulae</name>
    <dbReference type="NCBI Taxonomy" id="1695997"/>
    <lineage>
        <taxon>Bacteria</taxon>
        <taxon>Pseudomonadati</taxon>
        <taxon>Pseudomonadota</taxon>
        <taxon>Alphaproteobacteria</taxon>
        <taxon>Rhodobacterales</taxon>
        <taxon>Paracoccaceae</taxon>
        <taxon>Pseudoprimorskyibacter</taxon>
    </lineage>
</organism>
<dbReference type="GO" id="GO:0016791">
    <property type="term" value="F:phosphatase activity"/>
    <property type="evidence" value="ECO:0007669"/>
    <property type="project" value="TreeGrafter"/>
</dbReference>
<dbReference type="PANTHER" id="PTHR42850:SF2">
    <property type="entry name" value="BLL5683 PROTEIN"/>
    <property type="match status" value="1"/>
</dbReference>
<dbReference type="Pfam" id="PF12850">
    <property type="entry name" value="Metallophos_2"/>
    <property type="match status" value="1"/>
</dbReference>
<evidence type="ECO:0000259" key="2">
    <source>
        <dbReference type="Pfam" id="PF12850"/>
    </source>
</evidence>
<dbReference type="GO" id="GO:0005737">
    <property type="term" value="C:cytoplasm"/>
    <property type="evidence" value="ECO:0007669"/>
    <property type="project" value="TreeGrafter"/>
</dbReference>
<comment type="similarity">
    <text evidence="1">Belongs to the metallophosphoesterase superfamily. YfcE family.</text>
</comment>
<dbReference type="PANTHER" id="PTHR42850">
    <property type="entry name" value="METALLOPHOSPHOESTERASE"/>
    <property type="match status" value="1"/>
</dbReference>
<dbReference type="InterPro" id="IPR050126">
    <property type="entry name" value="Ap4A_hydrolase"/>
</dbReference>
<reference evidence="4" key="1">
    <citation type="submission" date="2018-03" db="EMBL/GenBank/DDBJ databases">
        <authorList>
            <person name="Rodrigo-Torres L."/>
            <person name="Arahal R. D."/>
            <person name="Lucena T."/>
        </authorList>
    </citation>
    <scope>NUCLEOTIDE SEQUENCE [LARGE SCALE GENOMIC DNA]</scope>
    <source>
        <strain evidence="4">CECT 8871</strain>
    </source>
</reference>
<name>A0A2R8AQZ0_9RHOB</name>
<evidence type="ECO:0000256" key="1">
    <source>
        <dbReference type="ARBA" id="ARBA00008950"/>
    </source>
</evidence>
<accession>A0A2R8AQZ0</accession>
<dbReference type="SUPFAM" id="SSF56300">
    <property type="entry name" value="Metallo-dependent phosphatases"/>
    <property type="match status" value="1"/>
</dbReference>
<dbReference type="RefSeq" id="WP_108885218.1">
    <property type="nucleotide sequence ID" value="NZ_OMOJ01000001.1"/>
</dbReference>
<gene>
    <name evidence="3" type="ORF">PRI8871_01075</name>
</gene>
<dbReference type="PIRSF" id="PIRSF000883">
    <property type="entry name" value="Pesterase_MJ0912"/>
    <property type="match status" value="1"/>
</dbReference>
<evidence type="ECO:0000313" key="4">
    <source>
        <dbReference type="Proteomes" id="UP000244904"/>
    </source>
</evidence>
<dbReference type="OrthoDB" id="9813918at2"/>
<proteinExistence type="inferred from homology"/>
<dbReference type="EMBL" id="OMOJ01000001">
    <property type="protein sequence ID" value="SPF78472.1"/>
    <property type="molecule type" value="Genomic_DNA"/>
</dbReference>
<sequence length="248" mass="27073">MDRIAVIADIHGNADALDAVLRDIASRGVDGMVNLGDCFSGPLDAGRTARILRANPMPTVRGNHDRYLIEQSAQDMHPSDRVAHDQLGLSDMEWLATLPRIQRLDGDILLCHATPTLDEVYWLETVTADGHTRLATPGEITARTKGDWSGVSLALCGHSHVPRVLRHGKLLIVNPGSVGCPAYSDDMPTPHRVETGSPAARYAIAQRSARSWTVEQIAIPYDPSRMAEMARANDRPDWAHALESGRLP</sequence>